<protein>
    <submittedName>
        <fullName evidence="2">Putative auto-transporter adhesin, head GIN domain</fullName>
    </submittedName>
</protein>
<keyword evidence="3" id="KW-1185">Reference proteome</keyword>
<evidence type="ECO:0000259" key="1">
    <source>
        <dbReference type="Pfam" id="PF10988"/>
    </source>
</evidence>
<sequence>MKLNKKLSFSSLFLIQLLFLFLTGCHIRYGLYDDDRPVEIREKNFYINNFTKLDIGNAMRVNVQRGDHFSVSAKGDRINVDDIDMTERNGVLKIYYRNNRNRRFPMDISIVMPNLRAVFFSGASESNVEGFDTGIIDIVLSDASKAAFNVRSQFLNIDLSGASSLNISGECQKINGYFSGASNLYAFNLYSDEAEIDASGASSVRINILKYLKARASGASRIRYRGNPSIDRNLSGGSALERD</sequence>
<name>A0A1I5UHN2_9BACT</name>
<dbReference type="Proteomes" id="UP000199306">
    <property type="component" value="Unassembled WGS sequence"/>
</dbReference>
<evidence type="ECO:0000313" key="2">
    <source>
        <dbReference type="EMBL" id="SFP94772.1"/>
    </source>
</evidence>
<reference evidence="2 3" key="1">
    <citation type="submission" date="2016-10" db="EMBL/GenBank/DDBJ databases">
        <authorList>
            <person name="de Groot N.N."/>
        </authorList>
    </citation>
    <scope>NUCLEOTIDE SEQUENCE [LARGE SCALE GENOMIC DNA]</scope>
    <source>
        <strain evidence="3">E92,LMG 26720,CCM 7988</strain>
    </source>
</reference>
<dbReference type="InterPro" id="IPR021255">
    <property type="entry name" value="DUF2807"/>
</dbReference>
<dbReference type="Pfam" id="PF10988">
    <property type="entry name" value="DUF2807"/>
    <property type="match status" value="1"/>
</dbReference>
<dbReference type="EMBL" id="FOXH01000007">
    <property type="protein sequence ID" value="SFP94772.1"/>
    <property type="molecule type" value="Genomic_DNA"/>
</dbReference>
<dbReference type="PROSITE" id="PS51257">
    <property type="entry name" value="PROKAR_LIPOPROTEIN"/>
    <property type="match status" value="1"/>
</dbReference>
<gene>
    <name evidence="2" type="ORF">SAMN04515674_107192</name>
</gene>
<accession>A0A1I5UHN2</accession>
<evidence type="ECO:0000313" key="3">
    <source>
        <dbReference type="Proteomes" id="UP000199306"/>
    </source>
</evidence>
<dbReference type="RefSeq" id="WP_092017812.1">
    <property type="nucleotide sequence ID" value="NZ_FOXH01000007.1"/>
</dbReference>
<dbReference type="AlphaFoldDB" id="A0A1I5UHN2"/>
<proteinExistence type="predicted"/>
<organism evidence="2 3">
    <name type="scientific">Pseudarcicella hirudinis</name>
    <dbReference type="NCBI Taxonomy" id="1079859"/>
    <lineage>
        <taxon>Bacteria</taxon>
        <taxon>Pseudomonadati</taxon>
        <taxon>Bacteroidota</taxon>
        <taxon>Cytophagia</taxon>
        <taxon>Cytophagales</taxon>
        <taxon>Flectobacillaceae</taxon>
        <taxon>Pseudarcicella</taxon>
    </lineage>
</organism>
<dbReference type="OrthoDB" id="980382at2"/>
<dbReference type="STRING" id="1079859.SAMN04515674_107192"/>
<dbReference type="Gene3D" id="2.160.20.120">
    <property type="match status" value="1"/>
</dbReference>
<feature type="domain" description="Putative auto-transporter adhesin head GIN" evidence="1">
    <location>
        <begin position="49"/>
        <end position="228"/>
    </location>
</feature>